<dbReference type="PANTHER" id="PTHR10953:SF195">
    <property type="entry name" value="UBIQUITIN-LIKE MODIFIER-ACTIVATING ENZYME 1"/>
    <property type="match status" value="1"/>
</dbReference>
<dbReference type="Gene3D" id="1.10.10.2660">
    <property type="entry name" value="Ubiquitin-activating enzyme E1, SCCH domain"/>
    <property type="match status" value="1"/>
</dbReference>
<dbReference type="InterPro" id="IPR018075">
    <property type="entry name" value="UBQ-activ_enz_E1"/>
</dbReference>
<dbReference type="InterPro" id="IPR000011">
    <property type="entry name" value="UBQ/SUMO-activ_enz_E1-like"/>
</dbReference>
<evidence type="ECO:0000259" key="6">
    <source>
        <dbReference type="SMART" id="SM00985"/>
    </source>
</evidence>
<dbReference type="InterPro" id="IPR038252">
    <property type="entry name" value="UBA_E1_C_sf"/>
</dbReference>
<evidence type="ECO:0000256" key="3">
    <source>
        <dbReference type="ARBA" id="ARBA00022598"/>
    </source>
</evidence>
<dbReference type="CDD" id="cd01490">
    <property type="entry name" value="Ube1_repeat2"/>
    <property type="match status" value="1"/>
</dbReference>
<dbReference type="Gene3D" id="2.40.30.180">
    <property type="entry name" value="Ubiquitin-activating enzyme E1, FCCH domain"/>
    <property type="match status" value="1"/>
</dbReference>
<protein>
    <recommendedName>
        <fullName evidence="4">Ubiquitin-activating enzyme E1</fullName>
    </recommendedName>
</protein>
<evidence type="ECO:0000256" key="4">
    <source>
        <dbReference type="ARBA" id="ARBA00030371"/>
    </source>
</evidence>
<dbReference type="OMA" id="LERCRHN"/>
<dbReference type="Pfam" id="PF16191">
    <property type="entry name" value="E1_4HB"/>
    <property type="match status" value="1"/>
</dbReference>
<dbReference type="InterPro" id="IPR042063">
    <property type="entry name" value="Ubi_acti_E1_SCCH"/>
</dbReference>
<dbReference type="InterPro" id="IPR032418">
    <property type="entry name" value="E1_FCCH"/>
</dbReference>
<dbReference type="NCBIfam" id="TIGR01408">
    <property type="entry name" value="Ube1"/>
    <property type="match status" value="1"/>
</dbReference>
<name>A0A3Q3WXR5_MOLML</name>
<evidence type="ECO:0000256" key="2">
    <source>
        <dbReference type="ARBA" id="ARBA00005673"/>
    </source>
</evidence>
<reference evidence="7" key="1">
    <citation type="submission" date="2025-08" db="UniProtKB">
        <authorList>
            <consortium name="Ensembl"/>
        </authorList>
    </citation>
    <scope>IDENTIFICATION</scope>
</reference>
<reference evidence="7" key="2">
    <citation type="submission" date="2025-09" db="UniProtKB">
        <authorList>
            <consortium name="Ensembl"/>
        </authorList>
    </citation>
    <scope>IDENTIFICATION</scope>
</reference>
<dbReference type="Gene3D" id="3.40.50.12550">
    <property type="entry name" value="Ubiquitin-activating enzyme E1, inactive adenylation domain, subdomain 2"/>
    <property type="match status" value="1"/>
</dbReference>
<dbReference type="PRINTS" id="PR01849">
    <property type="entry name" value="UBIQUITINACT"/>
</dbReference>
<evidence type="ECO:0000256" key="5">
    <source>
        <dbReference type="SAM" id="MobiDB-lite"/>
    </source>
</evidence>
<dbReference type="Gene3D" id="3.10.290.60">
    <property type="entry name" value="Ubiquitin-activating enzyme E1, UFD domain"/>
    <property type="match status" value="1"/>
</dbReference>
<dbReference type="CDD" id="cd01491">
    <property type="entry name" value="Ube1_repeat1"/>
    <property type="match status" value="1"/>
</dbReference>
<dbReference type="GO" id="GO:0004839">
    <property type="term" value="F:ubiquitin activating enzyme activity"/>
    <property type="evidence" value="ECO:0007669"/>
    <property type="project" value="UniProtKB-ARBA"/>
</dbReference>
<dbReference type="PANTHER" id="PTHR10953">
    <property type="entry name" value="UBIQUITIN-ACTIVATING ENZYME E1"/>
    <property type="match status" value="1"/>
</dbReference>
<dbReference type="FunFam" id="1.10.10.2660:FF:000001">
    <property type="entry name" value="Ubiquitin-activating enzyme E1 1"/>
    <property type="match status" value="1"/>
</dbReference>
<comment type="pathway">
    <text evidence="1">Protein modification; protein ubiquitination.</text>
</comment>
<dbReference type="InterPro" id="IPR019572">
    <property type="entry name" value="UBA_E1_SCCH"/>
</dbReference>
<dbReference type="InterPro" id="IPR018965">
    <property type="entry name" value="Ub-activating_enz_E1_C"/>
</dbReference>
<dbReference type="SMART" id="SM00985">
    <property type="entry name" value="UBA_e1_C"/>
    <property type="match status" value="1"/>
</dbReference>
<dbReference type="FunFam" id="3.10.290.60:FF:000002">
    <property type="entry name" value="Ubiquitin-like modifier-activating enzyme 1"/>
    <property type="match status" value="1"/>
</dbReference>
<dbReference type="Pfam" id="PF00899">
    <property type="entry name" value="ThiF"/>
    <property type="match status" value="2"/>
</dbReference>
<comment type="similarity">
    <text evidence="2">Belongs to the ubiquitin-activating E1 family.</text>
</comment>
<dbReference type="Gene3D" id="3.50.50.80">
    <property type="entry name" value="Ubiquitin-activating enzyme E1, inactive adenylation domain, subdomain 1"/>
    <property type="match status" value="1"/>
</dbReference>
<dbReference type="Proteomes" id="UP000261620">
    <property type="component" value="Unplaced"/>
</dbReference>
<dbReference type="InterPro" id="IPR045886">
    <property type="entry name" value="ThiF/MoeB/HesA"/>
</dbReference>
<organism evidence="7 8">
    <name type="scientific">Mola mola</name>
    <name type="common">Ocean sunfish</name>
    <name type="synonym">Tetraodon mola</name>
    <dbReference type="NCBI Taxonomy" id="94237"/>
    <lineage>
        <taxon>Eukaryota</taxon>
        <taxon>Metazoa</taxon>
        <taxon>Chordata</taxon>
        <taxon>Craniata</taxon>
        <taxon>Vertebrata</taxon>
        <taxon>Euteleostomi</taxon>
        <taxon>Actinopterygii</taxon>
        <taxon>Neopterygii</taxon>
        <taxon>Teleostei</taxon>
        <taxon>Neoteleostei</taxon>
        <taxon>Acanthomorphata</taxon>
        <taxon>Eupercaria</taxon>
        <taxon>Tetraodontiformes</taxon>
        <taxon>Molidae</taxon>
        <taxon>Mola</taxon>
    </lineage>
</organism>
<dbReference type="Gene3D" id="3.40.50.720">
    <property type="entry name" value="NAD(P)-binding Rossmann-like Domain"/>
    <property type="match status" value="1"/>
</dbReference>
<dbReference type="STRING" id="94237.ENSMMOP00000023353"/>
<dbReference type="Pfam" id="PF09358">
    <property type="entry name" value="E1_UFD"/>
    <property type="match status" value="1"/>
</dbReference>
<dbReference type="Pfam" id="PF16190">
    <property type="entry name" value="E1_FCCH"/>
    <property type="match status" value="1"/>
</dbReference>
<dbReference type="GO" id="GO:0005737">
    <property type="term" value="C:cytoplasm"/>
    <property type="evidence" value="ECO:0007669"/>
    <property type="project" value="TreeGrafter"/>
</dbReference>
<dbReference type="SUPFAM" id="SSF69572">
    <property type="entry name" value="Activating enzymes of the ubiquitin-like proteins"/>
    <property type="match status" value="2"/>
</dbReference>
<dbReference type="Pfam" id="PF10585">
    <property type="entry name" value="UBA_E1_SCCH"/>
    <property type="match status" value="1"/>
</dbReference>
<keyword evidence="3" id="KW-0436">Ligase</keyword>
<evidence type="ECO:0000313" key="7">
    <source>
        <dbReference type="Ensembl" id="ENSMMOP00000023353.1"/>
    </source>
</evidence>
<dbReference type="InterPro" id="IPR042449">
    <property type="entry name" value="Ub-E1_IAD_1"/>
</dbReference>
<dbReference type="InterPro" id="IPR035985">
    <property type="entry name" value="Ubiquitin-activating_enz"/>
</dbReference>
<dbReference type="InterPro" id="IPR000594">
    <property type="entry name" value="ThiF_NAD_FAD-bd"/>
</dbReference>
<dbReference type="GO" id="GO:0019948">
    <property type="term" value="F:SUMO activating enzyme activity"/>
    <property type="evidence" value="ECO:0007669"/>
    <property type="project" value="TreeGrafter"/>
</dbReference>
<dbReference type="Ensembl" id="ENSMMOT00000023738.1">
    <property type="protein sequence ID" value="ENSMMOP00000023353.1"/>
    <property type="gene ID" value="ENSMMOG00000017761.1"/>
</dbReference>
<dbReference type="UniPathway" id="UPA00143"/>
<dbReference type="AlphaFoldDB" id="A0A3Q3WXR5"/>
<dbReference type="GO" id="GO:0031510">
    <property type="term" value="C:SUMO activating enzyme complex"/>
    <property type="evidence" value="ECO:0007669"/>
    <property type="project" value="TreeGrafter"/>
</dbReference>
<accession>A0A3Q3WXR5</accession>
<evidence type="ECO:0000256" key="1">
    <source>
        <dbReference type="ARBA" id="ARBA00004906"/>
    </source>
</evidence>
<feature type="region of interest" description="Disordered" evidence="5">
    <location>
        <begin position="1"/>
        <end position="30"/>
    </location>
</feature>
<dbReference type="InterPro" id="IPR032420">
    <property type="entry name" value="E1_4HB"/>
</dbReference>
<dbReference type="GO" id="GO:0016925">
    <property type="term" value="P:protein sumoylation"/>
    <property type="evidence" value="ECO:0007669"/>
    <property type="project" value="TreeGrafter"/>
</dbReference>
<dbReference type="FunFam" id="3.40.50.12550:FF:000001">
    <property type="entry name" value="Ubiquitin-activating enzyme E1 1"/>
    <property type="match status" value="1"/>
</dbReference>
<keyword evidence="8" id="KW-1185">Reference proteome</keyword>
<dbReference type="FunFam" id="2.40.30.180:FF:000001">
    <property type="entry name" value="ubiquitin-like modifier-activating enzyme 1"/>
    <property type="match status" value="1"/>
</dbReference>
<dbReference type="InterPro" id="IPR042302">
    <property type="entry name" value="E1_FCCH_sf"/>
</dbReference>
<sequence length="1030" mass="115008">MKSSKLKKIYPMSGTETKTRSHCSSPKSVRGDLSHNAANGMAKNGNHGEIDEGLYSRQLYLRVGPRGHEKRMQNFNVLISGMRGLGVEIAKNVILGGVRSVTVHDPGAAEWRDLSSQFYLREPDVGKNRAEVSQPRLAELNNYVPVTAYNRALTGDFLSKFQVCLEYKPLPQLPHSATAKVIIADTRGLFGFSATFEEMIVYDTNGEQPLSAMVSMITKDNPGVVTCLDEARHGFETGDYVAFTEVQGMTELNSYQPMEIKVPGPYSFSICDTAGFADYIRGGIVSQVKMPKKFSFKSVSSAMAEPEFIMTDFAKFDHPRQLHVGFQAIHAFQKKHSHLPAPWRQVDGLELLSLAKEVNSAQMGSAQVEQLDEALIKKLSYVAAGDLAPVNAFIGGLAAQEVMKACTGKFMPIMQWLYFDALECLAEEDGVMLTEEECAPRNCRYDGQIAVFGTKLQDMLGKLHYFLVGAGAIGCEMLKNFAMIGLAAGEGEVIVTDMDTIEKSNLNRQFLFRRLTGTAAAAVEQMNPSMKITAHHNRVGPTTEWIYDDDFFESLDGVTNALDNVDARMYVDQRCVYYRKPLLESGTLGTKGNVQVVIPFLSESYSSSQDPQGESPHTLQWARVEFEGLFKQPPQNATQYLMDPKFMERTLKLTGVQPVEVLEAVHRSLVTGRPHSWADCVAWSRNHWQRQYGDNICQLLHNFPPDQLTSSGAPFWSGPKRCPHPLQFSTNNLHMDYIMAAANLYARTYGIQGSTDRAGVMKILQVVKVPVFTPRSGVKIHLSDQDLQNSPSSVDDSRLEALKVQLPSPRSLHLKLCPIDFEKDDDTNFHMDFIVAASNLRAENYNIPPADRHKSKLVAGKIIPAIATTTAAVVGLVGLELFKIVQGHKKLDSYKNGFMNLALPFFAFSGPIAAPKHKYYEIDWSLWDRFEVTGLQPNGEEMTLRQFLDHFKKEHKLEIIMLSQGVSMLHSFFMPAAKLQERLDLPMTEIVTKVSKKKLGKHVKALVFDLCCNDLSDEDIEVPYVKYTIR</sequence>
<proteinExistence type="inferred from homology"/>
<evidence type="ECO:0000313" key="8">
    <source>
        <dbReference type="Proteomes" id="UP000261620"/>
    </source>
</evidence>
<dbReference type="FunFam" id="3.50.50.80:FF:000001">
    <property type="entry name" value="ubiquitin-like modifier-activating enzyme 1"/>
    <property type="match status" value="1"/>
</dbReference>
<feature type="domain" description="Ubiquitin-activating enzyme E1 C-terminal" evidence="6">
    <location>
        <begin position="894"/>
        <end position="1025"/>
    </location>
</feature>